<dbReference type="InterPro" id="IPR013113">
    <property type="entry name" value="SIP_FAD-bd"/>
</dbReference>
<proteinExistence type="inferred from homology"/>
<sequence>MPRFSCDTAIPHDHPAAAAGRLVAAAEPYGLTFIQEGDALAASGPFGRLALTVGGDALHLRAEADDRGLLERLRASVSEQLADLLGEAVSIIWTGDVETGPLFADFREIRVTAVRDLTPRLRRVTFQGRDLGRFVTPDNLHVRLYLPPDGAPAPSWPRPGSDGRPVWPDPERRPAVRYYTLRRIDAEAGELDIDFVLHPDHGHPDPGRADGAPGADFARRARPGALCGMSGPCGLGIRPAPWHLLAGDETALPAIARILEELPADARGTALIEVEDEADELPLGAPAGVVVRWLHRRGGGTARPLVEAVQALTLPDDLFAWVACEFEDLARLRDHLRGRGIDRDRMLTVAYWRRTPPDASSDRRTSA</sequence>
<dbReference type="CDD" id="cd06193">
    <property type="entry name" value="siderophore_interacting"/>
    <property type="match status" value="1"/>
</dbReference>
<dbReference type="Proteomes" id="UP000652760">
    <property type="component" value="Unassembled WGS sequence"/>
</dbReference>
<dbReference type="SUPFAM" id="SSF63380">
    <property type="entry name" value="Riboflavin synthase domain-like"/>
    <property type="match status" value="1"/>
</dbReference>
<name>A0ABS1FG14_9PROT</name>
<dbReference type="RefSeq" id="WP_200199029.1">
    <property type="nucleotide sequence ID" value="NZ_JAENHM010000085.1"/>
</dbReference>
<accession>A0ABS1FG14</accession>
<dbReference type="InterPro" id="IPR039374">
    <property type="entry name" value="SIP_fam"/>
</dbReference>
<dbReference type="InterPro" id="IPR039261">
    <property type="entry name" value="FNR_nucleotide-bd"/>
</dbReference>
<dbReference type="InterPro" id="IPR007037">
    <property type="entry name" value="SIP_rossman_dom"/>
</dbReference>
<dbReference type="Gene3D" id="3.40.50.80">
    <property type="entry name" value="Nucleotide-binding domain of ferredoxin-NADP reductase (FNR) module"/>
    <property type="match status" value="1"/>
</dbReference>
<dbReference type="EMBL" id="JAENHM010000085">
    <property type="protein sequence ID" value="MBK1842359.1"/>
    <property type="molecule type" value="Genomic_DNA"/>
</dbReference>
<dbReference type="Pfam" id="PF04954">
    <property type="entry name" value="SIP"/>
    <property type="match status" value="1"/>
</dbReference>
<evidence type="ECO:0000256" key="2">
    <source>
        <dbReference type="SAM" id="MobiDB-lite"/>
    </source>
</evidence>
<dbReference type="Pfam" id="PF08021">
    <property type="entry name" value="FAD_binding_9"/>
    <property type="match status" value="1"/>
</dbReference>
<feature type="domain" description="FAD-binding FR-type" evidence="3">
    <location>
        <begin position="104"/>
        <end position="239"/>
    </location>
</feature>
<dbReference type="PROSITE" id="PS51384">
    <property type="entry name" value="FAD_FR"/>
    <property type="match status" value="1"/>
</dbReference>
<dbReference type="Gene3D" id="2.40.30.10">
    <property type="entry name" value="Translation factors"/>
    <property type="match status" value="1"/>
</dbReference>
<dbReference type="PANTHER" id="PTHR30157:SF0">
    <property type="entry name" value="NADPH-DEPENDENT FERRIC-CHELATE REDUCTASE"/>
    <property type="match status" value="1"/>
</dbReference>
<dbReference type="PANTHER" id="PTHR30157">
    <property type="entry name" value="FERRIC REDUCTASE, NADPH-DEPENDENT"/>
    <property type="match status" value="1"/>
</dbReference>
<evidence type="ECO:0000259" key="3">
    <source>
        <dbReference type="PROSITE" id="PS51384"/>
    </source>
</evidence>
<dbReference type="InterPro" id="IPR017938">
    <property type="entry name" value="Riboflavin_synthase-like_b-brl"/>
</dbReference>
<protein>
    <submittedName>
        <fullName evidence="4">Siderophore-interacting protein</fullName>
    </submittedName>
</protein>
<gene>
    <name evidence="4" type="ORF">JHL17_33685</name>
</gene>
<comment type="caution">
    <text evidence="4">The sequence shown here is derived from an EMBL/GenBank/DDBJ whole genome shotgun (WGS) entry which is preliminary data.</text>
</comment>
<dbReference type="InterPro" id="IPR017927">
    <property type="entry name" value="FAD-bd_FR_type"/>
</dbReference>
<organism evidence="4 5">
    <name type="scientific">Azospirillum endophyticum</name>
    <dbReference type="NCBI Taxonomy" id="2800326"/>
    <lineage>
        <taxon>Bacteria</taxon>
        <taxon>Pseudomonadati</taxon>
        <taxon>Pseudomonadota</taxon>
        <taxon>Alphaproteobacteria</taxon>
        <taxon>Rhodospirillales</taxon>
        <taxon>Azospirillaceae</taxon>
        <taxon>Azospirillum</taxon>
    </lineage>
</organism>
<evidence type="ECO:0000256" key="1">
    <source>
        <dbReference type="ARBA" id="ARBA00035644"/>
    </source>
</evidence>
<feature type="region of interest" description="Disordered" evidence="2">
    <location>
        <begin position="149"/>
        <end position="169"/>
    </location>
</feature>
<evidence type="ECO:0000313" key="5">
    <source>
        <dbReference type="Proteomes" id="UP000652760"/>
    </source>
</evidence>
<evidence type="ECO:0000313" key="4">
    <source>
        <dbReference type="EMBL" id="MBK1842359.1"/>
    </source>
</evidence>
<reference evidence="5" key="1">
    <citation type="submission" date="2021-01" db="EMBL/GenBank/DDBJ databases">
        <title>Genome public.</title>
        <authorList>
            <person name="Liu C."/>
            <person name="Sun Q."/>
        </authorList>
    </citation>
    <scope>NUCLEOTIDE SEQUENCE [LARGE SCALE GENOMIC DNA]</scope>
    <source>
        <strain evidence="5">YIM B02556</strain>
    </source>
</reference>
<comment type="similarity">
    <text evidence="1">Belongs to the SIP oxidoreductase family.</text>
</comment>
<keyword evidence="5" id="KW-1185">Reference proteome</keyword>